<evidence type="ECO:0000313" key="9">
    <source>
        <dbReference type="Proteomes" id="UP000018766"/>
    </source>
</evidence>
<dbReference type="AlphaFoldDB" id="V8FWR5"/>
<dbReference type="Proteomes" id="UP000018766">
    <property type="component" value="Unassembled WGS sequence"/>
</dbReference>
<dbReference type="PIRSF" id="PIRSF015557">
    <property type="entry name" value="UCP015557"/>
    <property type="match status" value="1"/>
</dbReference>
<proteinExistence type="inferred from homology"/>
<keyword evidence="9" id="KW-1185">Reference proteome</keyword>
<dbReference type="Pfam" id="PF10093">
    <property type="entry name" value="EarP"/>
    <property type="match status" value="2"/>
</dbReference>
<evidence type="ECO:0000256" key="2">
    <source>
        <dbReference type="ARBA" id="ARBA00022679"/>
    </source>
</evidence>
<comment type="function">
    <text evidence="3">Protein-arginine rhamnosyltransferase that catalyzes the transfer of a single rhamnose to elongation factor P (EF-P) on 'Lys-32', a modification required for EF-P-dependent rescue of polyproline stalled ribosomes.</text>
</comment>
<dbReference type="RefSeq" id="WP_023952286.1">
    <property type="nucleotide sequence ID" value="NZ_AYSV01000104.1"/>
</dbReference>
<reference evidence="8 9" key="1">
    <citation type="submission" date="2013-11" db="EMBL/GenBank/DDBJ databases">
        <title>Genomic analysis of Pelistega sp. HM-7.</title>
        <authorList>
            <person name="Kumbhare S.V."/>
            <person name="Shetty S.A."/>
            <person name="Sharma O."/>
            <person name="Dhotre D.P."/>
        </authorList>
    </citation>
    <scope>NUCLEOTIDE SEQUENCE [LARGE SCALE GENOMIC DNA]</scope>
    <source>
        <strain evidence="8 9">HM-7</strain>
    </source>
</reference>
<evidence type="ECO:0000256" key="7">
    <source>
        <dbReference type="ARBA" id="ARBA00048472"/>
    </source>
</evidence>
<evidence type="ECO:0000256" key="1">
    <source>
        <dbReference type="ARBA" id="ARBA00022676"/>
    </source>
</evidence>
<dbReference type="EMBL" id="AYSV01000104">
    <property type="protein sequence ID" value="ETD68585.1"/>
    <property type="molecule type" value="Genomic_DNA"/>
</dbReference>
<evidence type="ECO:0000256" key="6">
    <source>
        <dbReference type="ARBA" id="ARBA00030025"/>
    </source>
</evidence>
<comment type="caution">
    <text evidence="8">The sequence shown here is derived from an EMBL/GenBank/DDBJ whole genome shotgun (WGS) entry which is preliminary data.</text>
</comment>
<protein>
    <recommendedName>
        <fullName evidence="5">Protein-arginine rhamnosyltransferase</fullName>
    </recommendedName>
    <alternativeName>
        <fullName evidence="6">EF-P arginine rhamnosyltransferase</fullName>
    </alternativeName>
</protein>
<comment type="similarity">
    <text evidence="4">Belongs to the glycosyltransferase 104 family.</text>
</comment>
<sequence>MSTHQPSLSHENNPILEKDFYPFPIIDIFCRVIDNYGDIGVCWRLANNLYELVIRYQLGQLQVRENSVIAQVCRHLGSSTFIRTPIRLWVDDLHSFAKIAPNLNPSLNQQILANIHIHQWNTETIQQAVPTAIVIEAFATDLDDCYQAAMTGKTQYWFNLEYLSAEPWVEDFHAQPSIQKNKVPKYFFFPGFTDKTGGLLREPNLIKSLTAFEQNQSAQVDFLSTYVHPNAAHALVRKERLISLFCYPHAPVKALLTSIAQVGIPATILIPDGVATNTERILNTLSIHNKHILNTINIQRFNFIPQEQFDYLLAICDINFVRGEDSFVRAIWSGKPFIWHIYHQQEDAHLEKLNAWLSNRQQQCPEENSLISLDSLHQLWNQPGENLADLLTHILQPNMLELSHQYHQKYREKLLKNPTLSFSLLNF</sequence>
<evidence type="ECO:0000256" key="3">
    <source>
        <dbReference type="ARBA" id="ARBA00024303"/>
    </source>
</evidence>
<dbReference type="OrthoDB" id="209085at2"/>
<evidence type="ECO:0000256" key="4">
    <source>
        <dbReference type="ARBA" id="ARBA00024346"/>
    </source>
</evidence>
<evidence type="ECO:0000313" key="8">
    <source>
        <dbReference type="EMBL" id="ETD68585.1"/>
    </source>
</evidence>
<organism evidence="8 9">
    <name type="scientific">Pelistega indica</name>
    <dbReference type="NCBI Taxonomy" id="1414851"/>
    <lineage>
        <taxon>Bacteria</taxon>
        <taxon>Pseudomonadati</taxon>
        <taxon>Pseudomonadota</taxon>
        <taxon>Betaproteobacteria</taxon>
        <taxon>Burkholderiales</taxon>
        <taxon>Alcaligenaceae</taxon>
        <taxon>Pelistega</taxon>
    </lineage>
</organism>
<keyword evidence="1" id="KW-0328">Glycosyltransferase</keyword>
<evidence type="ECO:0000256" key="5">
    <source>
        <dbReference type="ARBA" id="ARBA00024416"/>
    </source>
</evidence>
<comment type="catalytic activity">
    <reaction evidence="7">
        <text>dTDP-beta-L-rhamnose + L-arginyl-[protein] = N(omega)-(alpha-L-rhamnosyl)-L-arginyl-[protein] + dTDP + H(+)</text>
        <dbReference type="Rhea" id="RHEA:66692"/>
        <dbReference type="Rhea" id="RHEA-COMP:10532"/>
        <dbReference type="Rhea" id="RHEA-COMP:17096"/>
        <dbReference type="ChEBI" id="CHEBI:15378"/>
        <dbReference type="ChEBI" id="CHEBI:29965"/>
        <dbReference type="ChEBI" id="CHEBI:57510"/>
        <dbReference type="ChEBI" id="CHEBI:58369"/>
        <dbReference type="ChEBI" id="CHEBI:167445"/>
    </reaction>
    <physiologicalReaction direction="left-to-right" evidence="7">
        <dbReference type="Rhea" id="RHEA:66693"/>
    </physiologicalReaction>
</comment>
<dbReference type="PATRIC" id="fig|1414851.3.peg.2113"/>
<accession>V8FWR5</accession>
<gene>
    <name evidence="8" type="ORF">V757_10115</name>
</gene>
<dbReference type="InterPro" id="IPR016633">
    <property type="entry name" value="EarP"/>
</dbReference>
<dbReference type="GO" id="GO:0106361">
    <property type="term" value="F:protein-arginine rhamnosyltransferase activity"/>
    <property type="evidence" value="ECO:0007669"/>
    <property type="project" value="InterPro"/>
</dbReference>
<name>V8FWR5_9BURK</name>
<keyword evidence="2" id="KW-0808">Transferase</keyword>